<accession>A0A6C7EE30</accession>
<dbReference type="KEGG" id="aym:YM304_19120"/>
<dbReference type="AlphaFoldDB" id="A0A6C7EE30"/>
<keyword evidence="2" id="KW-1185">Reference proteome</keyword>
<dbReference type="OrthoDB" id="4774211at2"/>
<organism evidence="1 2">
    <name type="scientific">Ilumatobacter coccineus (strain NBRC 103263 / KCTC 29153 / YM16-304)</name>
    <dbReference type="NCBI Taxonomy" id="1313172"/>
    <lineage>
        <taxon>Bacteria</taxon>
        <taxon>Bacillati</taxon>
        <taxon>Actinomycetota</taxon>
        <taxon>Acidimicrobiia</taxon>
        <taxon>Acidimicrobiales</taxon>
        <taxon>Ilumatobacteraceae</taxon>
        <taxon>Ilumatobacter</taxon>
    </lineage>
</organism>
<sequence>MFSQDDFTLDCHTCQAANTTACTDCIVSHLLANDDGPIDLQPVPLHMPVSAVDRAVGMFGRAGLVDDDPVFVSQREFDSADVHAMA</sequence>
<protein>
    <submittedName>
        <fullName evidence="1">Uncharacterized protein</fullName>
    </submittedName>
</protein>
<dbReference type="EMBL" id="AP012057">
    <property type="protein sequence ID" value="BAN02226.1"/>
    <property type="molecule type" value="Genomic_DNA"/>
</dbReference>
<gene>
    <name evidence="1" type="ORF">YM304_19120</name>
</gene>
<dbReference type="RefSeq" id="WP_015441473.1">
    <property type="nucleotide sequence ID" value="NC_020520.1"/>
</dbReference>
<proteinExistence type="predicted"/>
<reference evidence="1 2" key="1">
    <citation type="journal article" date="2013" name="Int. J. Syst. Evol. Microbiol.">
        <title>Ilumatobacter nonamiense sp. nov. and Ilumatobacter coccineum sp. nov., isolated from seashore sand.</title>
        <authorList>
            <person name="Matsumoto A."/>
            <person name="Kasai H."/>
            <person name="Matsuo Y."/>
            <person name="Shizuri Y."/>
            <person name="Ichikawa N."/>
            <person name="Fujita N."/>
            <person name="Omura S."/>
            <person name="Takahashi Y."/>
        </authorList>
    </citation>
    <scope>NUCLEOTIDE SEQUENCE [LARGE SCALE GENOMIC DNA]</scope>
    <source>
        <strain evidence="2">NBRC 103263 / KCTC 29153 / YM16-304</strain>
    </source>
</reference>
<dbReference type="Proteomes" id="UP000011863">
    <property type="component" value="Chromosome"/>
</dbReference>
<evidence type="ECO:0000313" key="1">
    <source>
        <dbReference type="EMBL" id="BAN02226.1"/>
    </source>
</evidence>
<name>A0A6C7EE30_ILUCY</name>
<evidence type="ECO:0000313" key="2">
    <source>
        <dbReference type="Proteomes" id="UP000011863"/>
    </source>
</evidence>